<dbReference type="EMBL" id="KY984068">
    <property type="protein sequence ID" value="ARW58835.1"/>
    <property type="molecule type" value="Genomic_DNA"/>
</dbReference>
<accession>A0A2H4IBB0</accession>
<gene>
    <name evidence="1" type="ORF">Y3_195</name>
</gene>
<keyword evidence="2" id="KW-1185">Reference proteome</keyword>
<sequence length="200" mass="21822">MKIFVSLAATQMNAQALTKVVGFRVLDHRLLREANGVALYAFVSYAQGDTGDYEVQVAQLIRKGLSTNSYKLKNITSIADNFQSVFDASTTMEKLSPTGKFMSLSAPPPIQSAVFQLTDFKIPFSAGLQDRVDSWGRCQGIAPIRYAVVNPRTLAIEVAFQDASAHNSDIIQNMMRDSLYAALGDYSAGKNFDAPARALV</sequence>
<organism evidence="1 2">
    <name type="scientific">Erwinia phage vB_EamM_Y3</name>
    <dbReference type="NCBI Taxonomy" id="1983553"/>
    <lineage>
        <taxon>Viruses</taxon>
        <taxon>Duplodnaviria</taxon>
        <taxon>Heunggongvirae</taxon>
        <taxon>Uroviricota</taxon>
        <taxon>Caudoviricetes</taxon>
        <taxon>Sasquatchvirus</taxon>
        <taxon>Sasquatchvirus Y3</taxon>
    </lineage>
</organism>
<name>A0A2H4IBB0_9CAUD</name>
<evidence type="ECO:0000313" key="1">
    <source>
        <dbReference type="EMBL" id="ARW58835.1"/>
    </source>
</evidence>
<dbReference type="Proteomes" id="UP000240568">
    <property type="component" value="Segment"/>
</dbReference>
<evidence type="ECO:0000313" key="2">
    <source>
        <dbReference type="Proteomes" id="UP000240568"/>
    </source>
</evidence>
<protein>
    <submittedName>
        <fullName evidence="1">Uncharacterized protein</fullName>
    </submittedName>
</protein>
<proteinExistence type="predicted"/>
<reference evidence="1 2" key="1">
    <citation type="submission" date="2017-04" db="EMBL/GenBank/DDBJ databases">
        <authorList>
            <person name="Afonso C.L."/>
            <person name="Miller P.J."/>
            <person name="Scott M.A."/>
            <person name="Spackman E."/>
            <person name="Goraichik I."/>
            <person name="Dimitrov K.M."/>
            <person name="Suarez D.L."/>
            <person name="Swayne D.E."/>
        </authorList>
    </citation>
    <scope>NUCLEOTIDE SEQUENCE [LARGE SCALE GENOMIC DNA]</scope>
</reference>